<dbReference type="InterPro" id="IPR016181">
    <property type="entry name" value="Acyl_CoA_acyltransferase"/>
</dbReference>
<organism evidence="4 5">
    <name type="scientific">Niastella vici</name>
    <dbReference type="NCBI Taxonomy" id="1703345"/>
    <lineage>
        <taxon>Bacteria</taxon>
        <taxon>Pseudomonadati</taxon>
        <taxon>Bacteroidota</taxon>
        <taxon>Chitinophagia</taxon>
        <taxon>Chitinophagales</taxon>
        <taxon>Chitinophagaceae</taxon>
        <taxon>Niastella</taxon>
    </lineage>
</organism>
<comment type="caution">
    <text evidence="4">The sequence shown here is derived from an EMBL/GenBank/DDBJ whole genome shotgun (WGS) entry which is preliminary data.</text>
</comment>
<dbReference type="Proteomes" id="UP000192796">
    <property type="component" value="Unassembled WGS sequence"/>
</dbReference>
<dbReference type="RefSeq" id="WP_081144916.1">
    <property type="nucleotide sequence ID" value="NZ_LVYD01000001.1"/>
</dbReference>
<dbReference type="OrthoDB" id="9799096at2"/>
<dbReference type="GO" id="GO:0016747">
    <property type="term" value="F:acyltransferase activity, transferring groups other than amino-acyl groups"/>
    <property type="evidence" value="ECO:0007669"/>
    <property type="project" value="InterPro"/>
</dbReference>
<reference evidence="4 5" key="1">
    <citation type="submission" date="2016-03" db="EMBL/GenBank/DDBJ databases">
        <title>Niastella vici sp. nov., isolated from farmland soil.</title>
        <authorList>
            <person name="Chen L."/>
            <person name="Wang D."/>
            <person name="Yang S."/>
            <person name="Wang G."/>
        </authorList>
    </citation>
    <scope>NUCLEOTIDE SEQUENCE [LARGE SCALE GENOMIC DNA]</scope>
    <source>
        <strain evidence="4 5">DJ57</strain>
    </source>
</reference>
<dbReference type="CDD" id="cd04301">
    <property type="entry name" value="NAT_SF"/>
    <property type="match status" value="1"/>
</dbReference>
<evidence type="ECO:0000313" key="5">
    <source>
        <dbReference type="Proteomes" id="UP000192796"/>
    </source>
</evidence>
<name>A0A1V9G981_9BACT</name>
<dbReference type="Gene3D" id="3.40.630.30">
    <property type="match status" value="1"/>
</dbReference>
<evidence type="ECO:0000256" key="2">
    <source>
        <dbReference type="ARBA" id="ARBA00023315"/>
    </source>
</evidence>
<evidence type="ECO:0000256" key="1">
    <source>
        <dbReference type="ARBA" id="ARBA00022679"/>
    </source>
</evidence>
<dbReference type="Pfam" id="PF00583">
    <property type="entry name" value="Acetyltransf_1"/>
    <property type="match status" value="1"/>
</dbReference>
<dbReference type="PROSITE" id="PS51186">
    <property type="entry name" value="GNAT"/>
    <property type="match status" value="1"/>
</dbReference>
<keyword evidence="2" id="KW-0012">Acyltransferase</keyword>
<sequence>MITLIPMLTEHAAAVLEIYGHGIASGMATFETIVPDWEGFNAKYLPHSRLLAVDDNVPVGWAALAPVSTRACYSGVAEVSVYIHQQHQRKGIGRTLLEALISASEQNGIWSLLSVIHEENRASIHLHEQCGFRFIGYRERIAQLDGIWRTTVMLEKRSKIVGQ</sequence>
<accession>A0A1V9G981</accession>
<protein>
    <submittedName>
        <fullName evidence="4">Phosphinothricin acetyltransferase</fullName>
    </submittedName>
</protein>
<gene>
    <name evidence="4" type="ORF">A3860_02340</name>
</gene>
<evidence type="ECO:0000259" key="3">
    <source>
        <dbReference type="PROSITE" id="PS51186"/>
    </source>
</evidence>
<dbReference type="InterPro" id="IPR000182">
    <property type="entry name" value="GNAT_dom"/>
</dbReference>
<dbReference type="SUPFAM" id="SSF55729">
    <property type="entry name" value="Acyl-CoA N-acyltransferases (Nat)"/>
    <property type="match status" value="1"/>
</dbReference>
<dbReference type="PANTHER" id="PTHR43072">
    <property type="entry name" value="N-ACETYLTRANSFERASE"/>
    <property type="match status" value="1"/>
</dbReference>
<evidence type="ECO:0000313" key="4">
    <source>
        <dbReference type="EMBL" id="OQP67221.1"/>
    </source>
</evidence>
<proteinExistence type="predicted"/>
<keyword evidence="5" id="KW-1185">Reference proteome</keyword>
<dbReference type="PANTHER" id="PTHR43072:SF23">
    <property type="entry name" value="UPF0039 PROTEIN C11D3.02C"/>
    <property type="match status" value="1"/>
</dbReference>
<dbReference type="AlphaFoldDB" id="A0A1V9G981"/>
<dbReference type="EMBL" id="LVYD01000001">
    <property type="protein sequence ID" value="OQP67221.1"/>
    <property type="molecule type" value="Genomic_DNA"/>
</dbReference>
<feature type="domain" description="N-acetyltransferase" evidence="3">
    <location>
        <begin position="2"/>
        <end position="158"/>
    </location>
</feature>
<dbReference type="STRING" id="1703345.A3860_02340"/>
<keyword evidence="1 4" id="KW-0808">Transferase</keyword>